<evidence type="ECO:0000313" key="3">
    <source>
        <dbReference type="Proteomes" id="UP000708208"/>
    </source>
</evidence>
<feature type="transmembrane region" description="Helical" evidence="1">
    <location>
        <begin position="45"/>
        <end position="65"/>
    </location>
</feature>
<evidence type="ECO:0000313" key="2">
    <source>
        <dbReference type="EMBL" id="CAG7647282.1"/>
    </source>
</evidence>
<organism evidence="2 3">
    <name type="scientific">Allacma fusca</name>
    <dbReference type="NCBI Taxonomy" id="39272"/>
    <lineage>
        <taxon>Eukaryota</taxon>
        <taxon>Metazoa</taxon>
        <taxon>Ecdysozoa</taxon>
        <taxon>Arthropoda</taxon>
        <taxon>Hexapoda</taxon>
        <taxon>Collembola</taxon>
        <taxon>Symphypleona</taxon>
        <taxon>Sminthuridae</taxon>
        <taxon>Allacma</taxon>
    </lineage>
</organism>
<evidence type="ECO:0000256" key="1">
    <source>
        <dbReference type="SAM" id="Phobius"/>
    </source>
</evidence>
<feature type="non-terminal residue" evidence="2">
    <location>
        <position position="347"/>
    </location>
</feature>
<feature type="transmembrane region" description="Helical" evidence="1">
    <location>
        <begin position="255"/>
        <end position="280"/>
    </location>
</feature>
<feature type="transmembrane region" description="Helical" evidence="1">
    <location>
        <begin position="145"/>
        <end position="169"/>
    </location>
</feature>
<keyword evidence="1" id="KW-0812">Transmembrane</keyword>
<keyword evidence="1" id="KW-1133">Transmembrane helix</keyword>
<accession>A0A8J2IY13</accession>
<feature type="transmembrane region" description="Helical" evidence="1">
    <location>
        <begin position="228"/>
        <end position="249"/>
    </location>
</feature>
<comment type="caution">
    <text evidence="2">The sequence shown here is derived from an EMBL/GenBank/DDBJ whole genome shotgun (WGS) entry which is preliminary data.</text>
</comment>
<feature type="transmembrane region" description="Helical" evidence="1">
    <location>
        <begin position="103"/>
        <end position="125"/>
    </location>
</feature>
<protein>
    <submittedName>
        <fullName evidence="2">Uncharacterized protein</fullName>
    </submittedName>
</protein>
<dbReference type="AlphaFoldDB" id="A0A8J2IY13"/>
<keyword evidence="1" id="KW-0472">Membrane</keyword>
<dbReference type="Proteomes" id="UP000708208">
    <property type="component" value="Unassembled WGS sequence"/>
</dbReference>
<name>A0A8J2IY13_9HEXA</name>
<reference evidence="2" key="1">
    <citation type="submission" date="2021-06" db="EMBL/GenBank/DDBJ databases">
        <authorList>
            <person name="Hodson N. C."/>
            <person name="Mongue J. A."/>
            <person name="Jaron S. K."/>
        </authorList>
    </citation>
    <scope>NUCLEOTIDE SEQUENCE</scope>
</reference>
<keyword evidence="3" id="KW-1185">Reference proteome</keyword>
<proteinExistence type="predicted"/>
<gene>
    <name evidence="2" type="ORF">AFUS01_LOCUS622</name>
</gene>
<dbReference type="EMBL" id="CAJVCH010003112">
    <property type="protein sequence ID" value="CAG7647282.1"/>
    <property type="molecule type" value="Genomic_DNA"/>
</dbReference>
<sequence>PEILPDEQHPNQTFPRKLISSYNNRELGPWSKCEARLHPVSRACLHFNSSVFLIMVMSQGFYMFVKYPKECCYLVNSLHKHWTSDKGAFKLSKKLTKYTVHEWIIISLPISMSYGIWTLVLIFIWDPEASQYLYSMVPSRFQNNSVLTMLAVFEFWNVSLWISICYFSSYLITCFVPRMCNDLACLQSAELSLMGSASVIKEGKASRTLMTISTEINLYNQVNSKINIIVKFSCLAMSIFGFFIAIRMIETQPGVALINLVFGFYVTILFVFNYGHAFLIPEMMKSTKKNFLVGLEAQYRPYVQRQLRAIPDCNIRVGEFYSFDRNSTPSFVDFVVNQTSGLLLTFR</sequence>